<gene>
    <name evidence="1" type="ORF">SAMN05661096_00094</name>
</gene>
<dbReference type="InterPro" id="IPR038765">
    <property type="entry name" value="Papain-like_cys_pep_sf"/>
</dbReference>
<reference evidence="2" key="1">
    <citation type="submission" date="2017-04" db="EMBL/GenBank/DDBJ databases">
        <authorList>
            <person name="Varghese N."/>
            <person name="Submissions S."/>
        </authorList>
    </citation>
    <scope>NUCLEOTIDE SEQUENCE [LARGE SCALE GENOMIC DNA]</scope>
    <source>
        <strain evidence="2">DSM 4125</strain>
    </source>
</reference>
<evidence type="ECO:0000313" key="2">
    <source>
        <dbReference type="Proteomes" id="UP000193804"/>
    </source>
</evidence>
<evidence type="ECO:0000313" key="1">
    <source>
        <dbReference type="EMBL" id="SMG07931.1"/>
    </source>
</evidence>
<protein>
    <recommendedName>
        <fullName evidence="3">Peptidase C58 YopT-type domain-containing protein</fullName>
    </recommendedName>
</protein>
<sequence>MNTVKWKNTTKKHPNGVCEAATSIWLERIAQAGIDFANNITPEDCDSLQSKVENGTYTWAVDLLPLLGGQATFQAFEGENPTSEGKFLSIISEMNDNDFRYISATNSMGGGHALAVFRFRGKYYAFDPNYAIYSCSALESELKLLAKQIWSNLRPWSDIAVRHGTIN</sequence>
<dbReference type="OrthoDB" id="9553498at2"/>
<dbReference type="Proteomes" id="UP000193804">
    <property type="component" value="Unassembled WGS sequence"/>
</dbReference>
<evidence type="ECO:0008006" key="3">
    <source>
        <dbReference type="Google" id="ProtNLM"/>
    </source>
</evidence>
<dbReference type="RefSeq" id="WP_085515120.1">
    <property type="nucleotide sequence ID" value="NZ_FXAW01000001.1"/>
</dbReference>
<dbReference type="EMBL" id="FXAW01000001">
    <property type="protein sequence ID" value="SMG07931.1"/>
    <property type="molecule type" value="Genomic_DNA"/>
</dbReference>
<keyword evidence="2" id="KW-1185">Reference proteome</keyword>
<organism evidence="1 2">
    <name type="scientific">Marivirga sericea</name>
    <dbReference type="NCBI Taxonomy" id="1028"/>
    <lineage>
        <taxon>Bacteria</taxon>
        <taxon>Pseudomonadati</taxon>
        <taxon>Bacteroidota</taxon>
        <taxon>Cytophagia</taxon>
        <taxon>Cytophagales</taxon>
        <taxon>Marivirgaceae</taxon>
        <taxon>Marivirga</taxon>
    </lineage>
</organism>
<name>A0A1X7I0V3_9BACT</name>
<dbReference type="SUPFAM" id="SSF54001">
    <property type="entry name" value="Cysteine proteinases"/>
    <property type="match status" value="1"/>
</dbReference>
<accession>A0A1X7I0V3</accession>
<proteinExistence type="predicted"/>
<dbReference type="AlphaFoldDB" id="A0A1X7I0V3"/>
<dbReference type="STRING" id="1028.SAMN05661096_00094"/>